<accession>U4Q044</accession>
<dbReference type="Proteomes" id="UP000016944">
    <property type="component" value="Chromosome I"/>
</dbReference>
<organism evidence="1 2">
    <name type="scientific">Agrobacterium pusense</name>
    <dbReference type="NCBI Taxonomy" id="648995"/>
    <lineage>
        <taxon>Bacteria</taxon>
        <taxon>Pseudomonadati</taxon>
        <taxon>Pseudomonadota</taxon>
        <taxon>Alphaproteobacteria</taxon>
        <taxon>Hyphomicrobiales</taxon>
        <taxon>Rhizobiaceae</taxon>
        <taxon>Rhizobium/Agrobacterium group</taxon>
        <taxon>Agrobacterium</taxon>
    </lineage>
</organism>
<name>U4Q044_9HYPH</name>
<evidence type="ECO:0000313" key="2">
    <source>
        <dbReference type="Proteomes" id="UP000016944"/>
    </source>
</evidence>
<reference evidence="1 2" key="1">
    <citation type="journal article" date="2013" name="Genome Announc.">
        <title>Complete Genome Sequence of the Sesbania Symbiont and Rice Growth-Promoting Endophyte Rhizobium sp. Strain IRBG74.</title>
        <authorList>
            <person name="Crook M.B."/>
            <person name="Mitra S."/>
            <person name="Ane J.M."/>
            <person name="Sadowsky M.J."/>
            <person name="Gyaneshwar P."/>
        </authorList>
    </citation>
    <scope>NUCLEOTIDE SEQUENCE [LARGE SCALE GENOMIC DNA]</scope>
    <source>
        <strain evidence="1 2">IRBG74</strain>
    </source>
</reference>
<protein>
    <recommendedName>
        <fullName evidence="3">Nucleotidyltransferase family protein</fullName>
    </recommendedName>
</protein>
<dbReference type="HOGENOM" id="CLU_1440023_0_0_5"/>
<dbReference type="PATRIC" id="fig|424182.3.peg.2502"/>
<sequence length="188" mass="20585">MSMEKSLEVLNAMVDDGIIETYVIAGAVAALLYIEPTVTEDLDILITFSSSSPGGLVTLGEIVPYLKARGYEQWEKEGLLIEGWPVQFLPASDALDVEALQQAEEIAEDFGSGRQITTRVLSAHHLVAIAIRTGRYKDHARVIAFLDANAVNIELLRDVVKRHGLDGKWGEFLAKTGHDDVLDLNSNP</sequence>
<evidence type="ECO:0000313" key="1">
    <source>
        <dbReference type="EMBL" id="CDI09432.1"/>
    </source>
</evidence>
<dbReference type="EMBL" id="HG518322">
    <property type="protein sequence ID" value="CDI09432.1"/>
    <property type="molecule type" value="Genomic_DNA"/>
</dbReference>
<proteinExistence type="predicted"/>
<dbReference type="AlphaFoldDB" id="U4Q044"/>
<dbReference type="KEGG" id="rir:BN877_I2544"/>
<evidence type="ECO:0008006" key="3">
    <source>
        <dbReference type="Google" id="ProtNLM"/>
    </source>
</evidence>
<gene>
    <name evidence="1" type="ORF">BN877_I2544</name>
</gene>